<dbReference type="OrthoDB" id="825205at2"/>
<organism evidence="2 3">
    <name type="scientific">Algoriphagus yeomjeoni</name>
    <dbReference type="NCBI Taxonomy" id="291403"/>
    <lineage>
        <taxon>Bacteria</taxon>
        <taxon>Pseudomonadati</taxon>
        <taxon>Bacteroidota</taxon>
        <taxon>Cytophagia</taxon>
        <taxon>Cytophagales</taxon>
        <taxon>Cyclobacteriaceae</taxon>
        <taxon>Algoriphagus</taxon>
    </lineage>
</organism>
<sequence>MIYRILLLFSLSVFPLISFAQERVVVTDPEIKFSYILPDGWEVNDDGYDYRITAKSLENAVMSITYLEGAQGTENFESVGGNQSLQEDFLFEIQYILPEEFPNLKAEENGTTTIDETQARWVKFSYGTNGDKTGIFYMYQKLNQTFKITATSRSGQFEKAKPIFTSVVNSFKAEMR</sequence>
<gene>
    <name evidence="2" type="ORF">LV83_00113</name>
</gene>
<accession>A0A327PZ03</accession>
<feature type="chain" id="PRO_5016450132" description="PsbP C-terminal domain-containing protein" evidence="1">
    <location>
        <begin position="21"/>
        <end position="176"/>
    </location>
</feature>
<evidence type="ECO:0000256" key="1">
    <source>
        <dbReference type="SAM" id="SignalP"/>
    </source>
</evidence>
<dbReference type="EMBL" id="QLLK01000001">
    <property type="protein sequence ID" value="RAI94866.1"/>
    <property type="molecule type" value="Genomic_DNA"/>
</dbReference>
<keyword evidence="1" id="KW-0732">Signal</keyword>
<dbReference type="Proteomes" id="UP000249610">
    <property type="component" value="Unassembled WGS sequence"/>
</dbReference>
<evidence type="ECO:0000313" key="2">
    <source>
        <dbReference type="EMBL" id="RAI94866.1"/>
    </source>
</evidence>
<feature type="signal peptide" evidence="1">
    <location>
        <begin position="1"/>
        <end position="20"/>
    </location>
</feature>
<protein>
    <recommendedName>
        <fullName evidence="4">PsbP C-terminal domain-containing protein</fullName>
    </recommendedName>
</protein>
<reference evidence="2 3" key="1">
    <citation type="submission" date="2018-06" db="EMBL/GenBank/DDBJ databases">
        <title>Genomic Encyclopedia of Archaeal and Bacterial Type Strains, Phase II (KMG-II): from individual species to whole genera.</title>
        <authorList>
            <person name="Goeker M."/>
        </authorList>
    </citation>
    <scope>NUCLEOTIDE SEQUENCE [LARGE SCALE GENOMIC DNA]</scope>
    <source>
        <strain evidence="2 3">DSM 23446</strain>
    </source>
</reference>
<keyword evidence="3" id="KW-1185">Reference proteome</keyword>
<dbReference type="Gene3D" id="3.40.1000.10">
    <property type="entry name" value="Mog1/PsbP, alpha/beta/alpha sandwich"/>
    <property type="match status" value="1"/>
</dbReference>
<name>A0A327PZ03_9BACT</name>
<evidence type="ECO:0000313" key="3">
    <source>
        <dbReference type="Proteomes" id="UP000249610"/>
    </source>
</evidence>
<comment type="caution">
    <text evidence="2">The sequence shown here is derived from an EMBL/GenBank/DDBJ whole genome shotgun (WGS) entry which is preliminary data.</text>
</comment>
<evidence type="ECO:0008006" key="4">
    <source>
        <dbReference type="Google" id="ProtNLM"/>
    </source>
</evidence>
<dbReference type="RefSeq" id="WP_111609577.1">
    <property type="nucleotide sequence ID" value="NZ_QLLK01000001.1"/>
</dbReference>
<dbReference type="AlphaFoldDB" id="A0A327PZ03"/>
<proteinExistence type="predicted"/>